<feature type="transmembrane region" description="Helical" evidence="1">
    <location>
        <begin position="435"/>
        <end position="455"/>
    </location>
</feature>
<dbReference type="Gene3D" id="3.30.70.1430">
    <property type="entry name" value="Multidrug efflux transporter AcrB pore domain"/>
    <property type="match status" value="2"/>
</dbReference>
<dbReference type="PANTHER" id="PTHR32063">
    <property type="match status" value="1"/>
</dbReference>
<dbReference type="PANTHER" id="PTHR32063:SF24">
    <property type="entry name" value="CATION EFFLUX SYSTEM (ACRB_ACRD_ACRF FAMILY)"/>
    <property type="match status" value="1"/>
</dbReference>
<dbReference type="Gene3D" id="3.30.70.1440">
    <property type="entry name" value="Multidrug efflux transporter AcrB pore domain"/>
    <property type="match status" value="1"/>
</dbReference>
<feature type="transmembrane region" description="Helical" evidence="1">
    <location>
        <begin position="393"/>
        <end position="414"/>
    </location>
</feature>
<protein>
    <submittedName>
        <fullName evidence="2">Efflux RND transporter permease subunit</fullName>
    </submittedName>
</protein>
<feature type="transmembrane region" description="Helical" evidence="1">
    <location>
        <begin position="1087"/>
        <end position="1110"/>
    </location>
</feature>
<dbReference type="Gene3D" id="3.30.2090.10">
    <property type="entry name" value="Multidrug efflux transporter AcrB TolC docking domain, DN and DC subdomains"/>
    <property type="match status" value="2"/>
</dbReference>
<dbReference type="Gene3D" id="1.20.1640.10">
    <property type="entry name" value="Multidrug efflux transporter AcrB transmembrane domain"/>
    <property type="match status" value="2"/>
</dbReference>
<dbReference type="PRINTS" id="PR00702">
    <property type="entry name" value="ACRIFLAVINRP"/>
</dbReference>
<accession>A0ABP8FG28</accession>
<keyword evidence="1" id="KW-0812">Transmembrane</keyword>
<dbReference type="SUPFAM" id="SSF82714">
    <property type="entry name" value="Multidrug efflux transporter AcrB TolC docking domain, DN and DC subdomains"/>
    <property type="match status" value="2"/>
</dbReference>
<feature type="transmembrane region" description="Helical" evidence="1">
    <location>
        <begin position="21"/>
        <end position="39"/>
    </location>
</feature>
<dbReference type="InterPro" id="IPR027463">
    <property type="entry name" value="AcrB_DN_DC_subdom"/>
</dbReference>
<organism evidence="2 3">
    <name type="scientific">Compostibacter hankyongensis</name>
    <dbReference type="NCBI Taxonomy" id="1007089"/>
    <lineage>
        <taxon>Bacteria</taxon>
        <taxon>Pseudomonadati</taxon>
        <taxon>Bacteroidota</taxon>
        <taxon>Chitinophagia</taxon>
        <taxon>Chitinophagales</taxon>
        <taxon>Chitinophagaceae</taxon>
        <taxon>Compostibacter</taxon>
    </lineage>
</organism>
<dbReference type="InterPro" id="IPR001036">
    <property type="entry name" value="Acrflvin-R"/>
</dbReference>
<feature type="transmembrane region" description="Helical" evidence="1">
    <location>
        <begin position="467"/>
        <end position="493"/>
    </location>
</feature>
<feature type="transmembrane region" description="Helical" evidence="1">
    <location>
        <begin position="514"/>
        <end position="532"/>
    </location>
</feature>
<reference evidence="3" key="1">
    <citation type="journal article" date="2019" name="Int. J. Syst. Evol. Microbiol.">
        <title>The Global Catalogue of Microorganisms (GCM) 10K type strain sequencing project: providing services to taxonomists for standard genome sequencing and annotation.</title>
        <authorList>
            <consortium name="The Broad Institute Genomics Platform"/>
            <consortium name="The Broad Institute Genome Sequencing Center for Infectious Disease"/>
            <person name="Wu L."/>
            <person name="Ma J."/>
        </authorList>
    </citation>
    <scope>NUCLEOTIDE SEQUENCE [LARGE SCALE GENOMIC DNA]</scope>
    <source>
        <strain evidence="3">JCM 17664</strain>
    </source>
</reference>
<dbReference type="SUPFAM" id="SSF82693">
    <property type="entry name" value="Multidrug efflux transporter AcrB pore domain, PN1, PN2, PC1 and PC2 subdomains"/>
    <property type="match status" value="2"/>
</dbReference>
<feature type="transmembrane region" description="Helical" evidence="1">
    <location>
        <begin position="538"/>
        <end position="555"/>
    </location>
</feature>
<feature type="transmembrane region" description="Helical" evidence="1">
    <location>
        <begin position="367"/>
        <end position="387"/>
    </location>
</feature>
<comment type="caution">
    <text evidence="2">The sequence shown here is derived from an EMBL/GenBank/DDBJ whole genome shotgun (WGS) entry which is preliminary data.</text>
</comment>
<dbReference type="RefSeq" id="WP_344975095.1">
    <property type="nucleotide sequence ID" value="NZ_BAABFN010000001.1"/>
</dbReference>
<evidence type="ECO:0000256" key="1">
    <source>
        <dbReference type="SAM" id="Phobius"/>
    </source>
</evidence>
<gene>
    <name evidence="2" type="ORF">GCM10023143_05950</name>
</gene>
<sequence length="1165" mass="129635">MQDIAKEFKPSSWAINNRTSIYIITIIITLAGLLVYNGLPKEQFPEITIPTIYVTTQYPGTSPENMEKLVTKEIEKQCKSLKGLKRITSNSFQDFSMVKVEFNTDVDIVAAKQEVKDAVDKARATTTFPKDLPQAPDVLDVNLSDLPILYVNISGDYDLKKLKDYADDIQDRIEAIPEINRVDIAGALDREVQIDLDMNKMAAAKISFQNIKDAVSAENITTSGGTVKMNGERRDVTLKQEFSNAAQIGNLIIRSPAGGQVYLKDIAAVKDTFKEQESYARLGAKPVITLNIVKRSGTNLIEASDHVRQVVQDMQNTVLPKNLNIVITGDQSDLTRTTLHDLINTIIIGFVLVTLILMFFMGVTNAIFVGLSVPLSMFIAFMVMPSFGFTMNMIVLFSFLLALGIVVDDAIVVIENTHRIFDNGKMPIMQAAKTATGEVFLPVLAGTLTTLAPFVPLLFWKGIVGKFMFFLPLTLIITLLASLVVAYIINPVFAVDFMKPHEHGGPKKSKWTKGMKITCVVLLALALIFYVFGSFGMGNFTVFLLLLYLLNKFVLEKLVEKFQTRVWPGVQRRYVNLLKRVLKSPGWMMTGMLVLFVLSFIFFAVRGPKVEFFPESDPNFVYVYLKMPIGTDQAHTNEVLEEVEGRVNKVLGIDYAKGKENPVVTSVISNVTIAAADPMSDDNFGPHYNLGKITVSFVQYNQRHGVSTQKYLDQIREAVKGIPGAEIAADKEQGGPPVGKPIVVEITGDNLDTLIATSQKLQQFIKRQNIGGIEELRSDFDNNKPELVFDLNREFANRQGISTGQIGFALRSAIFGTEISRFRDPNEDDDFPINMRVREDQRYNVDLIRNMVITYQDMNMNGAIRQVPISSLADIHYSSTYGGIKRKDQKRIISLTSNVLGGYNANEVVKNIQDAIAQYHFPAGISATMGGDQQDQQETMSFLQAAMLVAIGLIFLILVTLFNSLSKPLIIISEVVFSIIGVLIGVALFKMSISIVMSGVGLIALAGIVVRNGILLVEFTDLMLAQGMPLKEALLEAGKTRMTPVILTATATILGLIPLAVGMNIDFVALFSELNPHLFFGGDNADFWGPLCWTMIFGLIFATFLTLVLVPVMYLMMVRLTPMRDFFGGKWVVYTLLLPPVFLLLYVAYRIWGREYRRQHYVVLE</sequence>
<feature type="transmembrane region" description="Helical" evidence="1">
    <location>
        <begin position="1131"/>
        <end position="1152"/>
    </location>
</feature>
<evidence type="ECO:0000313" key="2">
    <source>
        <dbReference type="EMBL" id="GAA4303046.1"/>
    </source>
</evidence>
<feature type="transmembrane region" description="Helical" evidence="1">
    <location>
        <begin position="1045"/>
        <end position="1067"/>
    </location>
</feature>
<keyword evidence="3" id="KW-1185">Reference proteome</keyword>
<feature type="transmembrane region" description="Helical" evidence="1">
    <location>
        <begin position="342"/>
        <end position="360"/>
    </location>
</feature>
<dbReference type="Gene3D" id="3.30.70.1320">
    <property type="entry name" value="Multidrug efflux transporter AcrB pore domain like"/>
    <property type="match status" value="1"/>
</dbReference>
<keyword evidence="1" id="KW-0472">Membrane</keyword>
<feature type="transmembrane region" description="Helical" evidence="1">
    <location>
        <begin position="969"/>
        <end position="989"/>
    </location>
</feature>
<feature type="transmembrane region" description="Helical" evidence="1">
    <location>
        <begin position="586"/>
        <end position="605"/>
    </location>
</feature>
<dbReference type="SUPFAM" id="SSF82866">
    <property type="entry name" value="Multidrug efflux transporter AcrB transmembrane domain"/>
    <property type="match status" value="2"/>
</dbReference>
<evidence type="ECO:0000313" key="3">
    <source>
        <dbReference type="Proteomes" id="UP001501207"/>
    </source>
</evidence>
<dbReference type="EMBL" id="BAABFN010000001">
    <property type="protein sequence ID" value="GAA4303046.1"/>
    <property type="molecule type" value="Genomic_DNA"/>
</dbReference>
<feature type="transmembrane region" description="Helical" evidence="1">
    <location>
        <begin position="942"/>
        <end position="962"/>
    </location>
</feature>
<keyword evidence="1" id="KW-1133">Transmembrane helix</keyword>
<name>A0ABP8FG28_9BACT</name>
<dbReference type="Proteomes" id="UP001501207">
    <property type="component" value="Unassembled WGS sequence"/>
</dbReference>
<feature type="transmembrane region" description="Helical" evidence="1">
    <location>
        <begin position="995"/>
        <end position="1024"/>
    </location>
</feature>
<proteinExistence type="predicted"/>
<dbReference type="Pfam" id="PF00873">
    <property type="entry name" value="ACR_tran"/>
    <property type="match status" value="2"/>
</dbReference>